<feature type="compositionally biased region" description="Polar residues" evidence="1">
    <location>
        <begin position="102"/>
        <end position="116"/>
    </location>
</feature>
<keyword evidence="3" id="KW-0732">Signal</keyword>
<dbReference type="OrthoDB" id="10535706at2759"/>
<dbReference type="Proteomes" id="UP000018144">
    <property type="component" value="Unassembled WGS sequence"/>
</dbReference>
<keyword evidence="2" id="KW-0812">Transmembrane</keyword>
<keyword evidence="2" id="KW-1133">Transmembrane helix</keyword>
<evidence type="ECO:0000313" key="5">
    <source>
        <dbReference type="Proteomes" id="UP000018144"/>
    </source>
</evidence>
<organism evidence="4 5">
    <name type="scientific">Pyronema omphalodes (strain CBS 100304)</name>
    <name type="common">Pyronema confluens</name>
    <dbReference type="NCBI Taxonomy" id="1076935"/>
    <lineage>
        <taxon>Eukaryota</taxon>
        <taxon>Fungi</taxon>
        <taxon>Dikarya</taxon>
        <taxon>Ascomycota</taxon>
        <taxon>Pezizomycotina</taxon>
        <taxon>Pezizomycetes</taxon>
        <taxon>Pezizales</taxon>
        <taxon>Pyronemataceae</taxon>
        <taxon>Pyronema</taxon>
    </lineage>
</organism>
<dbReference type="AlphaFoldDB" id="U4LND5"/>
<proteinExistence type="predicted"/>
<feature type="signal peptide" evidence="3">
    <location>
        <begin position="1"/>
        <end position="23"/>
    </location>
</feature>
<accession>U4LND5</accession>
<feature type="region of interest" description="Disordered" evidence="1">
    <location>
        <begin position="99"/>
        <end position="122"/>
    </location>
</feature>
<evidence type="ECO:0000256" key="3">
    <source>
        <dbReference type="SAM" id="SignalP"/>
    </source>
</evidence>
<sequence>MKCFHTYLVGIAFILASVVRALALTNGSHAVIAAPTVLADVMAAAADNFKYQFSLGTADVDVAAISTDTVRSSSVLALPPVAPSVETGLALPTRTAPAEGYTNGTTPPHPVNNVSPYESRDENTGILAKTLATRGKRYDYKNIKNPGVHGGIKYEAPQSPKHPAPSIYETDFVEVPEALGYKLDIDGKIHHGNLWPGSLDRKKEVVHLNLNAMMPMAKLGPSRPEDEIPEVVYESVPTTTDCPAGTALTPSGECVAKDCPASTVLSPSGECVAMTSPVQAINLKSAAMIPVWLSFGFLVLYVLLLFLSRCRIVRYAKRRWARWKHARRQSQQQDIEMGTIYPGSRSAMEIPRHQQT</sequence>
<keyword evidence="2" id="KW-0472">Membrane</keyword>
<evidence type="ECO:0000256" key="1">
    <source>
        <dbReference type="SAM" id="MobiDB-lite"/>
    </source>
</evidence>
<keyword evidence="5" id="KW-1185">Reference proteome</keyword>
<name>U4LND5_PYROM</name>
<feature type="chain" id="PRO_5004652500" evidence="3">
    <location>
        <begin position="24"/>
        <end position="356"/>
    </location>
</feature>
<feature type="transmembrane region" description="Helical" evidence="2">
    <location>
        <begin position="287"/>
        <end position="308"/>
    </location>
</feature>
<protein>
    <submittedName>
        <fullName evidence="4">Uncharacterized protein</fullName>
    </submittedName>
</protein>
<gene>
    <name evidence="4" type="ORF">PCON_09431</name>
</gene>
<evidence type="ECO:0000256" key="2">
    <source>
        <dbReference type="SAM" id="Phobius"/>
    </source>
</evidence>
<evidence type="ECO:0000313" key="4">
    <source>
        <dbReference type="EMBL" id="CCX30830.1"/>
    </source>
</evidence>
<reference evidence="4 5" key="1">
    <citation type="journal article" date="2013" name="PLoS Genet.">
        <title>The genome and development-dependent transcriptomes of Pyronema confluens: a window into fungal evolution.</title>
        <authorList>
            <person name="Traeger S."/>
            <person name="Altegoer F."/>
            <person name="Freitag M."/>
            <person name="Gabaldon T."/>
            <person name="Kempken F."/>
            <person name="Kumar A."/>
            <person name="Marcet-Houben M."/>
            <person name="Poggeler S."/>
            <person name="Stajich J.E."/>
            <person name="Nowrousian M."/>
        </authorList>
    </citation>
    <scope>NUCLEOTIDE SEQUENCE [LARGE SCALE GENOMIC DNA]</scope>
    <source>
        <strain evidence="5">CBS 100304</strain>
        <tissue evidence="4">Vegetative mycelium</tissue>
    </source>
</reference>
<dbReference type="EMBL" id="HF935497">
    <property type="protein sequence ID" value="CCX30830.1"/>
    <property type="molecule type" value="Genomic_DNA"/>
</dbReference>